<feature type="domain" description="Bacteriophage T4 Gp59 helicase assembly protein N-terminal" evidence="1">
    <location>
        <begin position="14"/>
        <end position="106"/>
    </location>
</feature>
<organism evidence="3 4">
    <name type="scientific">Acinetobacter phage vB_ApiM_fHyAci03</name>
    <dbReference type="NCBI Taxonomy" id="2269366"/>
    <lineage>
        <taxon>Viruses</taxon>
        <taxon>Duplodnaviria</taxon>
        <taxon>Heunggongvirae</taxon>
        <taxon>Uroviricota</taxon>
        <taxon>Caudoviricetes</taxon>
        <taxon>Pantevenvirales</taxon>
        <taxon>Straboviridae</taxon>
        <taxon>Twarogvirinae</taxon>
        <taxon>Lazarusvirus</taxon>
        <taxon>Lazarusvirus fhyacithree</taxon>
    </lineage>
</organism>
<evidence type="ECO:0000313" key="4">
    <source>
        <dbReference type="Proteomes" id="UP000255697"/>
    </source>
</evidence>
<sequence length="216" mass="25497">MVKLLLPPNNNIRIDAKSVYNLYLQLKNHFNGRRCVIKSNWRMKVSDASYTKRKDKFFFEKLSEKFTLKELCLIFISNLVANQDAWIGEISDSDAVNFYKTYLARLRTVMTRYEDDVKNIYYFSQKVNVKTLNDIFVYNESIQSSYIFKLLQSGIISFETFVMLDSFLNIIEEHDKHDNIIWSSYSVRLKAYRKIFIVSSDECKAKFISAIKAAKF</sequence>
<dbReference type="Gene3D" id="1.10.220.50">
    <property type="entry name" value="Bacteriophage T4, Gp59, helicase assembly protein, C-terminal domain"/>
    <property type="match status" value="1"/>
</dbReference>
<dbReference type="InterPro" id="IPR015085">
    <property type="entry name" value="Phage_T4_Gp59_N"/>
</dbReference>
<dbReference type="Pfam" id="PF08993">
    <property type="entry name" value="T4_Gp59_N"/>
    <property type="match status" value="1"/>
</dbReference>
<evidence type="ECO:0000259" key="2">
    <source>
        <dbReference type="Pfam" id="PF08994"/>
    </source>
</evidence>
<keyword evidence="3" id="KW-0378">Hydrolase</keyword>
<dbReference type="HAMAP" id="MF_04156">
    <property type="entry name" value="HELIC_LOADER_T4"/>
    <property type="match status" value="1"/>
</dbReference>
<reference evidence="4" key="1">
    <citation type="submission" date="2018-06" db="EMBL/GenBank/DDBJ databases">
        <title>Whole genome analysis of phage vB_ApiM_fHyAci03 infecting Acinetobacter pittii.</title>
        <authorList>
            <person name="Kiljunen S."/>
            <person name="Wicklund A."/>
            <person name="Skurnik M."/>
        </authorList>
    </citation>
    <scope>NUCLEOTIDE SEQUENCE [LARGE SCALE GENOMIC DNA]</scope>
</reference>
<keyword evidence="3" id="KW-0067">ATP-binding</keyword>
<dbReference type="PIRSF" id="PIRSF004374">
    <property type="entry name" value="Phage-associated_Gp59"/>
    <property type="match status" value="1"/>
</dbReference>
<protein>
    <submittedName>
        <fullName evidence="3">DNA helicase loading protein</fullName>
    </submittedName>
</protein>
<dbReference type="InterPro" id="IPR015086">
    <property type="entry name" value="Phage_T4_Gp59_C"/>
</dbReference>
<dbReference type="EMBL" id="MH460829">
    <property type="protein sequence ID" value="AXF40800.1"/>
    <property type="molecule type" value="Genomic_DNA"/>
</dbReference>
<keyword evidence="3" id="KW-0347">Helicase</keyword>
<evidence type="ECO:0000313" key="3">
    <source>
        <dbReference type="EMBL" id="AXF40800.1"/>
    </source>
</evidence>
<gene>
    <name evidence="3" type="ORF">Ac3_239</name>
</gene>
<keyword evidence="3" id="KW-0547">Nucleotide-binding</keyword>
<dbReference type="GO" id="GO:0004386">
    <property type="term" value="F:helicase activity"/>
    <property type="evidence" value="ECO:0007669"/>
    <property type="project" value="UniProtKB-KW"/>
</dbReference>
<keyword evidence="4" id="KW-1185">Reference proteome</keyword>
<feature type="domain" description="Bacteriophage T4 Gp59 helicase assembly protein C-terminal" evidence="2">
    <location>
        <begin position="113"/>
        <end position="215"/>
    </location>
</feature>
<accession>A0A345AV67</accession>
<dbReference type="InterPro" id="IPR023197">
    <property type="entry name" value="Phage_T4_Gp59_dom_sf"/>
</dbReference>
<dbReference type="Gene3D" id="1.10.8.60">
    <property type="match status" value="1"/>
</dbReference>
<evidence type="ECO:0000259" key="1">
    <source>
        <dbReference type="Pfam" id="PF08993"/>
    </source>
</evidence>
<dbReference type="InterPro" id="IPR037082">
    <property type="entry name" value="Phage_T4_Gp59_C_sf"/>
</dbReference>
<name>A0A345AV67_9CAUD</name>
<dbReference type="Proteomes" id="UP000255697">
    <property type="component" value="Segment"/>
</dbReference>
<dbReference type="InterPro" id="IPR008944">
    <property type="entry name" value="Phage_T4_Gp59"/>
</dbReference>
<dbReference type="Pfam" id="PF08994">
    <property type="entry name" value="T4_Gp59_C"/>
    <property type="match status" value="1"/>
</dbReference>
<dbReference type="SUPFAM" id="SSF48493">
    <property type="entry name" value="gene 59 helicase assembly protein"/>
    <property type="match status" value="1"/>
</dbReference>
<proteinExistence type="inferred from homology"/>